<organism evidence="2 3">
    <name type="scientific">Xenoophorus captivus</name>
    <dbReference type="NCBI Taxonomy" id="1517983"/>
    <lineage>
        <taxon>Eukaryota</taxon>
        <taxon>Metazoa</taxon>
        <taxon>Chordata</taxon>
        <taxon>Craniata</taxon>
        <taxon>Vertebrata</taxon>
        <taxon>Euteleostomi</taxon>
        <taxon>Actinopterygii</taxon>
        <taxon>Neopterygii</taxon>
        <taxon>Teleostei</taxon>
        <taxon>Neoteleostei</taxon>
        <taxon>Acanthomorphata</taxon>
        <taxon>Ovalentaria</taxon>
        <taxon>Atherinomorphae</taxon>
        <taxon>Cyprinodontiformes</taxon>
        <taxon>Goodeidae</taxon>
        <taxon>Xenoophorus</taxon>
    </lineage>
</organism>
<evidence type="ECO:0000313" key="2">
    <source>
        <dbReference type="EMBL" id="MEQ2190984.1"/>
    </source>
</evidence>
<name>A0ABV0Q5C4_9TELE</name>
<dbReference type="Proteomes" id="UP001434883">
    <property type="component" value="Unassembled WGS sequence"/>
</dbReference>
<keyword evidence="3" id="KW-1185">Reference proteome</keyword>
<reference evidence="2 3" key="1">
    <citation type="submission" date="2021-06" db="EMBL/GenBank/DDBJ databases">
        <authorList>
            <person name="Palmer J.M."/>
        </authorList>
    </citation>
    <scope>NUCLEOTIDE SEQUENCE [LARGE SCALE GENOMIC DNA]</scope>
    <source>
        <strain evidence="2 3">XC_2019</strain>
        <tissue evidence="2">Muscle</tissue>
    </source>
</reference>
<evidence type="ECO:0000256" key="1">
    <source>
        <dbReference type="SAM" id="MobiDB-lite"/>
    </source>
</evidence>
<sequence>MDKTFFKGEHPLLENEHQANSQTSLAENLEENLQPSVPELQHRAMQWDNDSKHTSKSTSERCKNKGKHKMKVLERPCYSPDRNPLKCCGRTLNRLLKAKYLYTFSGPTAFSHSVRLVWIAFPLIKEVFMQQLLLMLLLPLYDRKTCLMI</sequence>
<dbReference type="EMBL" id="JAHRIN010000353">
    <property type="protein sequence ID" value="MEQ2190984.1"/>
    <property type="molecule type" value="Genomic_DNA"/>
</dbReference>
<accession>A0ABV0Q5C4</accession>
<dbReference type="InterPro" id="IPR036397">
    <property type="entry name" value="RNaseH_sf"/>
</dbReference>
<protein>
    <recommendedName>
        <fullName evidence="4">Transposase</fullName>
    </recommendedName>
</protein>
<evidence type="ECO:0000313" key="3">
    <source>
        <dbReference type="Proteomes" id="UP001434883"/>
    </source>
</evidence>
<dbReference type="Gene3D" id="3.30.420.10">
    <property type="entry name" value="Ribonuclease H-like superfamily/Ribonuclease H"/>
    <property type="match status" value="1"/>
</dbReference>
<evidence type="ECO:0008006" key="4">
    <source>
        <dbReference type="Google" id="ProtNLM"/>
    </source>
</evidence>
<proteinExistence type="predicted"/>
<comment type="caution">
    <text evidence="2">The sequence shown here is derived from an EMBL/GenBank/DDBJ whole genome shotgun (WGS) entry which is preliminary data.</text>
</comment>
<feature type="compositionally biased region" description="Basic and acidic residues" evidence="1">
    <location>
        <begin position="49"/>
        <end position="63"/>
    </location>
</feature>
<gene>
    <name evidence="2" type="ORF">XENOCAPTIV_017065</name>
</gene>
<feature type="region of interest" description="Disordered" evidence="1">
    <location>
        <begin position="45"/>
        <end position="67"/>
    </location>
</feature>